<comment type="caution">
    <text evidence="8">The sequence shown here is derived from an EMBL/GenBank/DDBJ whole genome shotgun (WGS) entry which is preliminary data.</text>
</comment>
<gene>
    <name evidence="8" type="ORF">US94_C0032G0003</name>
</gene>
<dbReference type="InterPro" id="IPR001478">
    <property type="entry name" value="PDZ"/>
</dbReference>
<evidence type="ECO:0000256" key="5">
    <source>
        <dbReference type="RuleBase" id="RU004404"/>
    </source>
</evidence>
<dbReference type="EMBL" id="LBUX01000032">
    <property type="protein sequence ID" value="KKQ73582.1"/>
    <property type="molecule type" value="Genomic_DNA"/>
</dbReference>
<feature type="transmembrane region" description="Helical" evidence="6">
    <location>
        <begin position="7"/>
        <end position="27"/>
    </location>
</feature>
<feature type="domain" description="PDZ" evidence="7">
    <location>
        <begin position="103"/>
        <end position="185"/>
    </location>
</feature>
<reference evidence="8 9" key="1">
    <citation type="journal article" date="2015" name="Nature">
        <title>rRNA introns, odd ribosomes, and small enigmatic genomes across a large radiation of phyla.</title>
        <authorList>
            <person name="Brown C.T."/>
            <person name="Hug L.A."/>
            <person name="Thomas B.C."/>
            <person name="Sharon I."/>
            <person name="Castelle C.J."/>
            <person name="Singh A."/>
            <person name="Wilkins M.J."/>
            <person name="Williams K.H."/>
            <person name="Banfield J.F."/>
        </authorList>
    </citation>
    <scope>NUCLEOTIDE SEQUENCE [LARGE SCALE GENOMIC DNA]</scope>
</reference>
<keyword evidence="6" id="KW-0472">Membrane</keyword>
<dbReference type="GO" id="GO:0004175">
    <property type="term" value="F:endopeptidase activity"/>
    <property type="evidence" value="ECO:0007669"/>
    <property type="project" value="TreeGrafter"/>
</dbReference>
<evidence type="ECO:0000313" key="8">
    <source>
        <dbReference type="EMBL" id="KKQ73582.1"/>
    </source>
</evidence>
<dbReference type="CDD" id="cd07560">
    <property type="entry name" value="Peptidase_S41_CPP"/>
    <property type="match status" value="1"/>
</dbReference>
<dbReference type="GO" id="GO:0008236">
    <property type="term" value="F:serine-type peptidase activity"/>
    <property type="evidence" value="ECO:0007669"/>
    <property type="project" value="UniProtKB-KW"/>
</dbReference>
<sequence length="398" mass="43716">MKILSKIIKILGVLWIAVAFYFVGYLVGHKNIVFEKNYSPKVVNLDLGRPKEVDFSIFWDAWKIVTEKYVGKYDPQKLVYGAIKGMVEALGDPYSGFMEPGNSKQFLEDLSGEIQGIGAELSKKDSQLIIISPLSSSPAEKAGLKAKDQILKIDGQDTADMDLDTAISKIRGKAGTEVTLLIYRDGFTEPKEFKIKRDIIVIKSVKWEQKGEIGYIEISQFGEDTSALAIKAVNELKNKNLKAIILDLRNNPGGYLDVSVDVASLFMDGGVVVKEQYKDGRIEELKTTQKGELSKIKVIVLVNEGTASASEIVAGALRDSRNATIIGKKTFGKGSVQELESLQQNAALRITVAKWLTPSGKTIDQEGIKPDIEVDLTEADMAAGKDPQLDRALEEANK</sequence>
<dbReference type="PANTHER" id="PTHR32060:SF30">
    <property type="entry name" value="CARBOXY-TERMINAL PROCESSING PROTEASE CTPA"/>
    <property type="match status" value="1"/>
</dbReference>
<name>A0A0G0K481_9BACT</name>
<dbReference type="GO" id="GO:0006508">
    <property type="term" value="P:proteolysis"/>
    <property type="evidence" value="ECO:0007669"/>
    <property type="project" value="UniProtKB-KW"/>
</dbReference>
<dbReference type="SUPFAM" id="SSF50156">
    <property type="entry name" value="PDZ domain-like"/>
    <property type="match status" value="1"/>
</dbReference>
<accession>A0A0G0K481</accession>
<dbReference type="InterPro" id="IPR005151">
    <property type="entry name" value="Tail-specific_protease"/>
</dbReference>
<evidence type="ECO:0000256" key="2">
    <source>
        <dbReference type="ARBA" id="ARBA00022670"/>
    </source>
</evidence>
<dbReference type="SMART" id="SM00245">
    <property type="entry name" value="TSPc"/>
    <property type="match status" value="1"/>
</dbReference>
<evidence type="ECO:0000256" key="3">
    <source>
        <dbReference type="ARBA" id="ARBA00022801"/>
    </source>
</evidence>
<dbReference type="Pfam" id="PF00595">
    <property type="entry name" value="PDZ"/>
    <property type="match status" value="1"/>
</dbReference>
<organism evidence="8 9">
    <name type="scientific">Berkelbacteria bacterium GW2011_GWB1_38_5</name>
    <dbReference type="NCBI Taxonomy" id="1618336"/>
    <lineage>
        <taxon>Bacteria</taxon>
        <taxon>Candidatus Berkelbacteria</taxon>
    </lineage>
</organism>
<dbReference type="InterPro" id="IPR055210">
    <property type="entry name" value="CtpA/B_N"/>
</dbReference>
<keyword evidence="2 5" id="KW-0645">Protease</keyword>
<dbReference type="InterPro" id="IPR029045">
    <property type="entry name" value="ClpP/crotonase-like_dom_sf"/>
</dbReference>
<evidence type="ECO:0000256" key="6">
    <source>
        <dbReference type="SAM" id="Phobius"/>
    </source>
</evidence>
<keyword evidence="4 5" id="KW-0720">Serine protease</keyword>
<dbReference type="PATRIC" id="fig|1618336.3.peg.484"/>
<dbReference type="Pfam" id="PF22694">
    <property type="entry name" value="CtpB_N-like"/>
    <property type="match status" value="1"/>
</dbReference>
<comment type="similarity">
    <text evidence="1 5">Belongs to the peptidase S41A family.</text>
</comment>
<dbReference type="FunFam" id="2.30.42.10:FF:000063">
    <property type="entry name" value="Peptidase, S41 family"/>
    <property type="match status" value="1"/>
</dbReference>
<dbReference type="NCBIfam" id="TIGR00225">
    <property type="entry name" value="prc"/>
    <property type="match status" value="1"/>
</dbReference>
<keyword evidence="3 5" id="KW-0378">Hydrolase</keyword>
<dbReference type="InterPro" id="IPR036034">
    <property type="entry name" value="PDZ_sf"/>
</dbReference>
<dbReference type="PROSITE" id="PS50106">
    <property type="entry name" value="PDZ"/>
    <property type="match status" value="1"/>
</dbReference>
<dbReference type="GO" id="GO:0030288">
    <property type="term" value="C:outer membrane-bounded periplasmic space"/>
    <property type="evidence" value="ECO:0007669"/>
    <property type="project" value="TreeGrafter"/>
</dbReference>
<dbReference type="AlphaFoldDB" id="A0A0G0K481"/>
<dbReference type="CDD" id="cd06782">
    <property type="entry name" value="cpPDZ_CPP-like"/>
    <property type="match status" value="1"/>
</dbReference>
<evidence type="ECO:0000259" key="7">
    <source>
        <dbReference type="PROSITE" id="PS50106"/>
    </source>
</evidence>
<dbReference type="GO" id="GO:0007165">
    <property type="term" value="P:signal transduction"/>
    <property type="evidence" value="ECO:0007669"/>
    <property type="project" value="TreeGrafter"/>
</dbReference>
<dbReference type="STRING" id="1618336.US94_C0032G0003"/>
<dbReference type="Proteomes" id="UP000034498">
    <property type="component" value="Unassembled WGS sequence"/>
</dbReference>
<dbReference type="Gene3D" id="2.30.42.10">
    <property type="match status" value="1"/>
</dbReference>
<evidence type="ECO:0000313" key="9">
    <source>
        <dbReference type="Proteomes" id="UP000034498"/>
    </source>
</evidence>
<dbReference type="Pfam" id="PF03572">
    <property type="entry name" value="Peptidase_S41"/>
    <property type="match status" value="1"/>
</dbReference>
<proteinExistence type="inferred from homology"/>
<keyword evidence="6" id="KW-0812">Transmembrane</keyword>
<dbReference type="InterPro" id="IPR004447">
    <property type="entry name" value="Peptidase_S41A"/>
</dbReference>
<protein>
    <submittedName>
        <fullName evidence="8">Carboxyl-terminal protease</fullName>
    </submittedName>
</protein>
<keyword evidence="6" id="KW-1133">Transmembrane helix</keyword>
<dbReference type="PANTHER" id="PTHR32060">
    <property type="entry name" value="TAIL-SPECIFIC PROTEASE"/>
    <property type="match status" value="1"/>
</dbReference>
<dbReference type="Gene3D" id="3.30.750.44">
    <property type="match status" value="1"/>
</dbReference>
<evidence type="ECO:0000256" key="1">
    <source>
        <dbReference type="ARBA" id="ARBA00009179"/>
    </source>
</evidence>
<evidence type="ECO:0000256" key="4">
    <source>
        <dbReference type="ARBA" id="ARBA00022825"/>
    </source>
</evidence>
<dbReference type="SUPFAM" id="SSF52096">
    <property type="entry name" value="ClpP/crotonase"/>
    <property type="match status" value="1"/>
</dbReference>
<dbReference type="SMART" id="SM00228">
    <property type="entry name" value="PDZ"/>
    <property type="match status" value="1"/>
</dbReference>
<dbReference type="Gene3D" id="3.90.226.10">
    <property type="entry name" value="2-enoyl-CoA Hydratase, Chain A, domain 1"/>
    <property type="match status" value="1"/>
</dbReference>